<dbReference type="CDD" id="cd00156">
    <property type="entry name" value="REC"/>
    <property type="match status" value="1"/>
</dbReference>
<dbReference type="Pfam" id="PF12728">
    <property type="entry name" value="HTH_17"/>
    <property type="match status" value="1"/>
</dbReference>
<dbReference type="Pfam" id="PF00072">
    <property type="entry name" value="Response_reg"/>
    <property type="match status" value="1"/>
</dbReference>
<evidence type="ECO:0000259" key="3">
    <source>
        <dbReference type="PROSITE" id="PS50110"/>
    </source>
</evidence>
<dbReference type="Gene3D" id="3.40.50.2300">
    <property type="match status" value="1"/>
</dbReference>
<dbReference type="GO" id="GO:0003677">
    <property type="term" value="F:DNA binding"/>
    <property type="evidence" value="ECO:0007669"/>
    <property type="project" value="InterPro"/>
</dbReference>
<dbReference type="KEGG" id="maes:Ga0123461_1106"/>
<dbReference type="PANTHER" id="PTHR44591:SF3">
    <property type="entry name" value="RESPONSE REGULATORY DOMAIN-CONTAINING PROTEIN"/>
    <property type="match status" value="1"/>
</dbReference>
<feature type="modified residue" description="4-aspartylphosphate" evidence="2">
    <location>
        <position position="120"/>
    </location>
</feature>
<organism evidence="4 5">
    <name type="scientific">Mariprofundus aestuarium</name>
    <dbReference type="NCBI Taxonomy" id="1921086"/>
    <lineage>
        <taxon>Bacteria</taxon>
        <taxon>Pseudomonadati</taxon>
        <taxon>Pseudomonadota</taxon>
        <taxon>Candidatius Mariprofundia</taxon>
        <taxon>Mariprofundales</taxon>
        <taxon>Mariprofundaceae</taxon>
        <taxon>Mariprofundus</taxon>
    </lineage>
</organism>
<dbReference type="InterPro" id="IPR010093">
    <property type="entry name" value="SinI_DNA-bd"/>
</dbReference>
<dbReference type="OrthoDB" id="5297299at2"/>
<dbReference type="Gene3D" id="1.10.1660.10">
    <property type="match status" value="1"/>
</dbReference>
<sequence>MNRDEYLTTKQVAEMMDVTIRTVQLWADAGQLECWVSPGGHRRIRRDSAMQMLELRGVEGAGIDPGIKSVLIVEDDRDLILLYQMHFKRWGLPLDVRYAANGFIGLMEIGRRRPDLLVTDLFMPYMDGFQMLRSLNQEGLHIPTIVITGAPAGKVEALQAEDEDVLVLSKPVDFNLLRRLISVTLDVRKAEYEEVVK</sequence>
<reference evidence="4 5" key="1">
    <citation type="submission" date="2016-12" db="EMBL/GenBank/DDBJ databases">
        <title>Isolation and genomic insights into novel planktonic Zetaproteobacteria from stratified waters of the Chesapeake Bay.</title>
        <authorList>
            <person name="McAllister S.M."/>
            <person name="Kato S."/>
            <person name="Chan C.S."/>
            <person name="Chiu B.K."/>
            <person name="Field E.K."/>
        </authorList>
    </citation>
    <scope>NUCLEOTIDE SEQUENCE [LARGE SCALE GENOMIC DNA]</scope>
    <source>
        <strain evidence="4 5">CP-5</strain>
    </source>
</reference>
<evidence type="ECO:0000256" key="1">
    <source>
        <dbReference type="ARBA" id="ARBA00022553"/>
    </source>
</evidence>
<dbReference type="InterPro" id="IPR009061">
    <property type="entry name" value="DNA-bd_dom_put_sf"/>
</dbReference>
<evidence type="ECO:0000313" key="5">
    <source>
        <dbReference type="Proteomes" id="UP000231701"/>
    </source>
</evidence>
<dbReference type="Proteomes" id="UP000231701">
    <property type="component" value="Chromosome"/>
</dbReference>
<dbReference type="PROSITE" id="PS50110">
    <property type="entry name" value="RESPONSE_REGULATORY"/>
    <property type="match status" value="1"/>
</dbReference>
<evidence type="ECO:0000313" key="4">
    <source>
        <dbReference type="EMBL" id="ATX79525.1"/>
    </source>
</evidence>
<name>A0A2K8KX69_MARES</name>
<accession>A0A2K8KX69</accession>
<dbReference type="InterPro" id="IPR041657">
    <property type="entry name" value="HTH_17"/>
</dbReference>
<dbReference type="EMBL" id="CP018799">
    <property type="protein sequence ID" value="ATX79525.1"/>
    <property type="molecule type" value="Genomic_DNA"/>
</dbReference>
<dbReference type="NCBIfam" id="TIGR01764">
    <property type="entry name" value="excise"/>
    <property type="match status" value="1"/>
</dbReference>
<dbReference type="InterPro" id="IPR011006">
    <property type="entry name" value="CheY-like_superfamily"/>
</dbReference>
<proteinExistence type="predicted"/>
<dbReference type="InterPro" id="IPR001789">
    <property type="entry name" value="Sig_transdc_resp-reg_receiver"/>
</dbReference>
<keyword evidence="1 2" id="KW-0597">Phosphoprotein</keyword>
<evidence type="ECO:0000256" key="2">
    <source>
        <dbReference type="PROSITE-ProRule" id="PRU00169"/>
    </source>
</evidence>
<gene>
    <name evidence="4" type="ORF">Ga0123461_1106</name>
</gene>
<dbReference type="SMART" id="SM00448">
    <property type="entry name" value="REC"/>
    <property type="match status" value="1"/>
</dbReference>
<dbReference type="SUPFAM" id="SSF52172">
    <property type="entry name" value="CheY-like"/>
    <property type="match status" value="1"/>
</dbReference>
<dbReference type="PANTHER" id="PTHR44591">
    <property type="entry name" value="STRESS RESPONSE REGULATOR PROTEIN 1"/>
    <property type="match status" value="1"/>
</dbReference>
<protein>
    <submittedName>
        <fullName evidence="4">DNA binding domain-containing protein, excisionase family</fullName>
    </submittedName>
</protein>
<dbReference type="AlphaFoldDB" id="A0A2K8KX69"/>
<keyword evidence="5" id="KW-1185">Reference proteome</keyword>
<dbReference type="GO" id="GO:0000160">
    <property type="term" value="P:phosphorelay signal transduction system"/>
    <property type="evidence" value="ECO:0007669"/>
    <property type="project" value="InterPro"/>
</dbReference>
<dbReference type="SUPFAM" id="SSF46955">
    <property type="entry name" value="Putative DNA-binding domain"/>
    <property type="match status" value="1"/>
</dbReference>
<dbReference type="InterPro" id="IPR050595">
    <property type="entry name" value="Bact_response_regulator"/>
</dbReference>
<dbReference type="RefSeq" id="WP_100277408.1">
    <property type="nucleotide sequence ID" value="NZ_CP018799.1"/>
</dbReference>
<feature type="domain" description="Response regulatory" evidence="3">
    <location>
        <begin position="69"/>
        <end position="185"/>
    </location>
</feature>